<gene>
    <name evidence="5" type="ORF">TVAG_371690</name>
</gene>
<dbReference type="PROSITE" id="PS50303">
    <property type="entry name" value="PUM_HD"/>
    <property type="match status" value="1"/>
</dbReference>
<dbReference type="STRING" id="5722.A2E0U0"/>
<evidence type="ECO:0000259" key="4">
    <source>
        <dbReference type="PROSITE" id="PS50303"/>
    </source>
</evidence>
<dbReference type="VEuPathDB" id="TrichDB:TVAG_371690"/>
<organism evidence="5 6">
    <name type="scientific">Trichomonas vaginalis (strain ATCC PRA-98 / G3)</name>
    <dbReference type="NCBI Taxonomy" id="412133"/>
    <lineage>
        <taxon>Eukaryota</taxon>
        <taxon>Metamonada</taxon>
        <taxon>Parabasalia</taxon>
        <taxon>Trichomonadida</taxon>
        <taxon>Trichomonadidae</taxon>
        <taxon>Trichomonas</taxon>
    </lineage>
</organism>
<evidence type="ECO:0000256" key="1">
    <source>
        <dbReference type="ARBA" id="ARBA00022737"/>
    </source>
</evidence>
<dbReference type="InterPro" id="IPR040000">
    <property type="entry name" value="NOP9"/>
</dbReference>
<dbReference type="AlphaFoldDB" id="A2E0U0"/>
<dbReference type="InParanoid" id="A2E0U0"/>
<reference evidence="5" key="1">
    <citation type="submission" date="2006-10" db="EMBL/GenBank/DDBJ databases">
        <authorList>
            <person name="Amadeo P."/>
            <person name="Zhao Q."/>
            <person name="Wortman J."/>
            <person name="Fraser-Liggett C."/>
            <person name="Carlton J."/>
        </authorList>
    </citation>
    <scope>NUCLEOTIDE SEQUENCE</scope>
    <source>
        <strain evidence="5">G3</strain>
    </source>
</reference>
<dbReference type="GO" id="GO:0005730">
    <property type="term" value="C:nucleolus"/>
    <property type="evidence" value="ECO:0000318"/>
    <property type="project" value="GO_Central"/>
</dbReference>
<dbReference type="RefSeq" id="XP_001325918.1">
    <property type="nucleotide sequence ID" value="XM_001325883.1"/>
</dbReference>
<evidence type="ECO:0000256" key="2">
    <source>
        <dbReference type="ARBA" id="ARBA00023242"/>
    </source>
</evidence>
<dbReference type="Proteomes" id="UP000001542">
    <property type="component" value="Unassembled WGS sequence"/>
</dbReference>
<keyword evidence="6" id="KW-1185">Reference proteome</keyword>
<dbReference type="SMR" id="A2E0U0"/>
<dbReference type="EMBL" id="DS113281">
    <property type="protein sequence ID" value="EAY13695.1"/>
    <property type="molecule type" value="Genomic_DNA"/>
</dbReference>
<keyword evidence="2" id="KW-0539">Nucleus</keyword>
<dbReference type="PANTHER" id="PTHR13102">
    <property type="entry name" value="NUCLEOLAR PROTEIN 9"/>
    <property type="match status" value="1"/>
</dbReference>
<evidence type="ECO:0000313" key="5">
    <source>
        <dbReference type="EMBL" id="EAY13695.1"/>
    </source>
</evidence>
<dbReference type="GO" id="GO:0000447">
    <property type="term" value="P:endonucleolytic cleavage in ITS1 to separate SSU-rRNA from 5.8S rRNA and LSU-rRNA from tricistronic rRNA transcript (SSU-rRNA, 5.8S rRNA, LSU-rRNA)"/>
    <property type="evidence" value="ECO:0000318"/>
    <property type="project" value="GO_Central"/>
</dbReference>
<dbReference type="GO" id="GO:0000472">
    <property type="term" value="P:endonucleolytic cleavage to generate mature 5'-end of SSU-rRNA from (SSU-rRNA, 5.8S rRNA, LSU-rRNA)"/>
    <property type="evidence" value="ECO:0000318"/>
    <property type="project" value="GO_Central"/>
</dbReference>
<dbReference type="eggNOG" id="KOG2188">
    <property type="taxonomic scope" value="Eukaryota"/>
</dbReference>
<dbReference type="GO" id="GO:0003723">
    <property type="term" value="F:RNA binding"/>
    <property type="evidence" value="ECO:0000318"/>
    <property type="project" value="GO_Central"/>
</dbReference>
<evidence type="ECO:0000256" key="3">
    <source>
        <dbReference type="PROSITE-ProRule" id="PRU00317"/>
    </source>
</evidence>
<dbReference type="GO" id="GO:0030686">
    <property type="term" value="C:90S preribosome"/>
    <property type="evidence" value="ECO:0000318"/>
    <property type="project" value="GO_Central"/>
</dbReference>
<dbReference type="InterPro" id="IPR016024">
    <property type="entry name" value="ARM-type_fold"/>
</dbReference>
<dbReference type="Pfam" id="PF22493">
    <property type="entry name" value="PUF_NOP9"/>
    <property type="match status" value="2"/>
</dbReference>
<name>A2E0U0_TRIV3</name>
<dbReference type="KEGG" id="tva:4771675"/>
<dbReference type="GO" id="GO:0000056">
    <property type="term" value="P:ribosomal small subunit export from nucleus"/>
    <property type="evidence" value="ECO:0000318"/>
    <property type="project" value="GO_Central"/>
</dbReference>
<sequence length="498" mass="56783">MHEREKRPHLNQEQADFFSRAMEAYAAVKGTEAAADFFGPINQQLEGKEVLVATHKTASRFLDKYIAECPVESLHHLLLAFSKHMSDLCFDANASHSVENLFIQCAQFIDNKDFKPSFQELFASILGELKSYAPDLSEDRYGSHVIRSLITHYGGFKSMNQHIDKLCRQIIQAMLKTPDYTRSPHFSAVLQTICTLESDKYPKLINYLARSVPFTFDSIRDKSSSHLIEEILKLNVDEPKKVLFDNVFKTDALKCARDRQANFVLQRFLENTPKDFIPELCDQLLPNFASLLDERPEVINSLVSACARLKFNQDKIAQELNKYRNNRNLIDSLLSIRSQKAGAMILQSVCRFEQKQADPIVGAILDMTDDRFKGLCLDKNGSYIITEFLKSQTIKPGAKNKVIRKMLPILPEISANRIGSYIVEDAFKAGDMNSKVDICERLIEAQMKDKAPNVWRSLRVDAYMNRRGQWEHEITTAAKVEKAMKEFVDDPVAPANDK</sequence>
<dbReference type="InterPro" id="IPR011989">
    <property type="entry name" value="ARM-like"/>
</dbReference>
<proteinExistence type="predicted"/>
<dbReference type="InterPro" id="IPR001313">
    <property type="entry name" value="Pumilio_RNA-bd_rpt"/>
</dbReference>
<dbReference type="GO" id="GO:0030688">
    <property type="term" value="C:preribosome, small subunit precursor"/>
    <property type="evidence" value="ECO:0000318"/>
    <property type="project" value="GO_Central"/>
</dbReference>
<dbReference type="GO" id="GO:0000480">
    <property type="term" value="P:endonucleolytic cleavage in 5'-ETS of tricistronic rRNA transcript (SSU-rRNA, 5.8S rRNA, LSU-rRNA)"/>
    <property type="evidence" value="ECO:0000318"/>
    <property type="project" value="GO_Central"/>
</dbReference>
<dbReference type="SMART" id="SM00025">
    <property type="entry name" value="Pumilio"/>
    <property type="match status" value="6"/>
</dbReference>
<dbReference type="PROSITE" id="PS50302">
    <property type="entry name" value="PUM"/>
    <property type="match status" value="1"/>
</dbReference>
<dbReference type="PANTHER" id="PTHR13102:SF0">
    <property type="entry name" value="NUCLEOLAR PROTEIN 9"/>
    <property type="match status" value="1"/>
</dbReference>
<dbReference type="InterPro" id="IPR033133">
    <property type="entry name" value="PUM-HD"/>
</dbReference>
<accession>A2E0U0</accession>
<dbReference type="VEuPathDB" id="TrichDB:TVAGG3_0325600"/>
<feature type="domain" description="PUM-HD" evidence="4">
    <location>
        <begin position="17"/>
        <end position="430"/>
    </location>
</feature>
<dbReference type="Gene3D" id="1.25.10.10">
    <property type="entry name" value="Leucine-rich Repeat Variant"/>
    <property type="match status" value="2"/>
</dbReference>
<dbReference type="SUPFAM" id="SSF48371">
    <property type="entry name" value="ARM repeat"/>
    <property type="match status" value="2"/>
</dbReference>
<dbReference type="OrthoDB" id="9987665at2759"/>
<reference evidence="5" key="2">
    <citation type="journal article" date="2007" name="Science">
        <title>Draft genome sequence of the sexually transmitted pathogen Trichomonas vaginalis.</title>
        <authorList>
            <person name="Carlton J.M."/>
            <person name="Hirt R.P."/>
            <person name="Silva J.C."/>
            <person name="Delcher A.L."/>
            <person name="Schatz M."/>
            <person name="Zhao Q."/>
            <person name="Wortman J.R."/>
            <person name="Bidwell S.L."/>
            <person name="Alsmark U.C.M."/>
            <person name="Besteiro S."/>
            <person name="Sicheritz-Ponten T."/>
            <person name="Noel C.J."/>
            <person name="Dacks J.B."/>
            <person name="Foster P.G."/>
            <person name="Simillion C."/>
            <person name="Van de Peer Y."/>
            <person name="Miranda-Saavedra D."/>
            <person name="Barton G.J."/>
            <person name="Westrop G.D."/>
            <person name="Mueller S."/>
            <person name="Dessi D."/>
            <person name="Fiori P.L."/>
            <person name="Ren Q."/>
            <person name="Paulsen I."/>
            <person name="Zhang H."/>
            <person name="Bastida-Corcuera F.D."/>
            <person name="Simoes-Barbosa A."/>
            <person name="Brown M.T."/>
            <person name="Hayes R.D."/>
            <person name="Mukherjee M."/>
            <person name="Okumura C.Y."/>
            <person name="Schneider R."/>
            <person name="Smith A.J."/>
            <person name="Vanacova S."/>
            <person name="Villalvazo M."/>
            <person name="Haas B.J."/>
            <person name="Pertea M."/>
            <person name="Feldblyum T.V."/>
            <person name="Utterback T.R."/>
            <person name="Shu C.L."/>
            <person name="Osoegawa K."/>
            <person name="de Jong P.J."/>
            <person name="Hrdy I."/>
            <person name="Horvathova L."/>
            <person name="Zubacova Z."/>
            <person name="Dolezal P."/>
            <person name="Malik S.B."/>
            <person name="Logsdon J.M. Jr."/>
            <person name="Henze K."/>
            <person name="Gupta A."/>
            <person name="Wang C.C."/>
            <person name="Dunne R.L."/>
            <person name="Upcroft J.A."/>
            <person name="Upcroft P."/>
            <person name="White O."/>
            <person name="Salzberg S.L."/>
            <person name="Tang P."/>
            <person name="Chiu C.-H."/>
            <person name="Lee Y.-S."/>
            <person name="Embley T.M."/>
            <person name="Coombs G.H."/>
            <person name="Mottram J.C."/>
            <person name="Tachezy J."/>
            <person name="Fraser-Liggett C.M."/>
            <person name="Johnson P.J."/>
        </authorList>
    </citation>
    <scope>NUCLEOTIDE SEQUENCE [LARGE SCALE GENOMIC DNA]</scope>
    <source>
        <strain evidence="5">G3</strain>
    </source>
</reference>
<dbReference type="FunCoup" id="A2E0U0">
    <property type="interactions" value="463"/>
</dbReference>
<evidence type="ECO:0000313" key="6">
    <source>
        <dbReference type="Proteomes" id="UP000001542"/>
    </source>
</evidence>
<feature type="repeat" description="Pumilio" evidence="3">
    <location>
        <begin position="405"/>
        <end position="444"/>
    </location>
</feature>
<keyword evidence="1" id="KW-0677">Repeat</keyword>
<protein>
    <submittedName>
        <fullName evidence="5">Pumilio-family RNA binding repeat containing protein</fullName>
    </submittedName>
</protein>